<dbReference type="Proteomes" id="UP001597502">
    <property type="component" value="Unassembled WGS sequence"/>
</dbReference>
<name>A0ABW5V8I1_9BACI</name>
<feature type="transmembrane region" description="Helical" evidence="8">
    <location>
        <begin position="81"/>
        <end position="107"/>
    </location>
</feature>
<feature type="transmembrane region" description="Helical" evidence="8">
    <location>
        <begin position="113"/>
        <end position="135"/>
    </location>
</feature>
<keyword evidence="7 8" id="KW-0472">Membrane</keyword>
<comment type="subcellular location">
    <subcellularLocation>
        <location evidence="1">Membrane</location>
        <topology evidence="1">Multi-pass membrane protein</topology>
    </subcellularLocation>
</comment>
<evidence type="ECO:0000256" key="4">
    <source>
        <dbReference type="ARBA" id="ARBA00022544"/>
    </source>
</evidence>
<feature type="transmembrane region" description="Helical" evidence="8">
    <location>
        <begin position="184"/>
        <end position="207"/>
    </location>
</feature>
<keyword evidence="5 8" id="KW-0812">Transmembrane</keyword>
<evidence type="ECO:0000256" key="6">
    <source>
        <dbReference type="ARBA" id="ARBA00022989"/>
    </source>
</evidence>
<dbReference type="Gene3D" id="1.20.1740.10">
    <property type="entry name" value="Amino acid/polyamine transporter I"/>
    <property type="match status" value="1"/>
</dbReference>
<evidence type="ECO:0000256" key="3">
    <source>
        <dbReference type="ARBA" id="ARBA00022448"/>
    </source>
</evidence>
<feature type="transmembrane region" description="Helical" evidence="8">
    <location>
        <begin position="331"/>
        <end position="353"/>
    </location>
</feature>
<evidence type="ECO:0000256" key="8">
    <source>
        <dbReference type="SAM" id="Phobius"/>
    </source>
</evidence>
<gene>
    <name evidence="9" type="ORF">ACFSUO_13435</name>
</gene>
<feature type="transmembrane region" description="Helical" evidence="8">
    <location>
        <begin position="219"/>
        <end position="239"/>
    </location>
</feature>
<keyword evidence="6 8" id="KW-1133">Transmembrane helix</keyword>
<keyword evidence="3" id="KW-0813">Transport</keyword>
<organism evidence="9 10">
    <name type="scientific">Lentibacillus juripiscarius</name>
    <dbReference type="NCBI Taxonomy" id="257446"/>
    <lineage>
        <taxon>Bacteria</taxon>
        <taxon>Bacillati</taxon>
        <taxon>Bacillota</taxon>
        <taxon>Bacilli</taxon>
        <taxon>Bacillales</taxon>
        <taxon>Bacillaceae</taxon>
        <taxon>Lentibacillus</taxon>
    </lineage>
</organism>
<dbReference type="Pfam" id="PF03845">
    <property type="entry name" value="Spore_permease"/>
    <property type="match status" value="1"/>
</dbReference>
<sequence length="362" mass="41053">MITLKDKVSAFFVFFLITTSQIGVGVLGFQSIINKYAGHDAWISLIVAAIAFSGVIWIMYRMLRHHDEGDIIAIHQFTFGKWLGGFFTVLFALYLVLMATVVLRTYVEVIQVWMFPHIDVWALLLLIIPLVYYTIAVEFRTVVGVCFLGVVYPSFLVLTLFFPIKYAEPANIMPVMDHSVVEIMQSSSLASLSFMGISALLVFYPFIRDAVKSQKFAHLANGSTMLVYLAICLVSYLYYNQMELENIIWATLELWKVIELPFMARFEYFGIATLFFSILPNVALFTWASARSLDRVFGAGHKKMAVMLLVLLFLACVVMTDRLGVNVLNDVAGKIGLILLFVYVPLLFFLNFIRRKVKQNGS</sequence>
<evidence type="ECO:0000256" key="2">
    <source>
        <dbReference type="ARBA" id="ARBA00007998"/>
    </source>
</evidence>
<comment type="similarity">
    <text evidence="2">Belongs to the amino acid-polyamine-organocation (APC) superfamily. Spore germination protein (SGP) (TC 2.A.3.9) family.</text>
</comment>
<dbReference type="PANTHER" id="PTHR34975:SF2">
    <property type="entry name" value="SPORE GERMINATION PROTEIN A2"/>
    <property type="match status" value="1"/>
</dbReference>
<evidence type="ECO:0000256" key="1">
    <source>
        <dbReference type="ARBA" id="ARBA00004141"/>
    </source>
</evidence>
<feature type="transmembrane region" description="Helical" evidence="8">
    <location>
        <begin position="41"/>
        <end position="60"/>
    </location>
</feature>
<evidence type="ECO:0000313" key="10">
    <source>
        <dbReference type="Proteomes" id="UP001597502"/>
    </source>
</evidence>
<dbReference type="EMBL" id="JBHUNA010000033">
    <property type="protein sequence ID" value="MFD2761955.1"/>
    <property type="molecule type" value="Genomic_DNA"/>
</dbReference>
<feature type="transmembrane region" description="Helical" evidence="8">
    <location>
        <begin position="142"/>
        <end position="164"/>
    </location>
</feature>
<evidence type="ECO:0000256" key="7">
    <source>
        <dbReference type="ARBA" id="ARBA00023136"/>
    </source>
</evidence>
<reference evidence="10" key="1">
    <citation type="journal article" date="2019" name="Int. J. Syst. Evol. Microbiol.">
        <title>The Global Catalogue of Microorganisms (GCM) 10K type strain sequencing project: providing services to taxonomists for standard genome sequencing and annotation.</title>
        <authorList>
            <consortium name="The Broad Institute Genomics Platform"/>
            <consortium name="The Broad Institute Genome Sequencing Center for Infectious Disease"/>
            <person name="Wu L."/>
            <person name="Ma J."/>
        </authorList>
    </citation>
    <scope>NUCLEOTIDE SEQUENCE [LARGE SCALE GENOMIC DNA]</scope>
    <source>
        <strain evidence="10">TISTR 1535</strain>
    </source>
</reference>
<dbReference type="InterPro" id="IPR004761">
    <property type="entry name" value="Spore_GerAB"/>
</dbReference>
<feature type="transmembrane region" description="Helical" evidence="8">
    <location>
        <begin position="305"/>
        <end position="325"/>
    </location>
</feature>
<accession>A0ABW5V8I1</accession>
<comment type="caution">
    <text evidence="9">The sequence shown here is derived from an EMBL/GenBank/DDBJ whole genome shotgun (WGS) entry which is preliminary data.</text>
</comment>
<evidence type="ECO:0000313" key="9">
    <source>
        <dbReference type="EMBL" id="MFD2761955.1"/>
    </source>
</evidence>
<protein>
    <submittedName>
        <fullName evidence="9">GerAB/ArcD/ProY family transporter</fullName>
    </submittedName>
</protein>
<proteinExistence type="inferred from homology"/>
<feature type="transmembrane region" description="Helical" evidence="8">
    <location>
        <begin position="12"/>
        <end position="29"/>
    </location>
</feature>
<evidence type="ECO:0000256" key="5">
    <source>
        <dbReference type="ARBA" id="ARBA00022692"/>
    </source>
</evidence>
<keyword evidence="4" id="KW-0309">Germination</keyword>
<keyword evidence="10" id="KW-1185">Reference proteome</keyword>
<feature type="transmembrane region" description="Helical" evidence="8">
    <location>
        <begin position="268"/>
        <end position="293"/>
    </location>
</feature>
<dbReference type="RefSeq" id="WP_382394978.1">
    <property type="nucleotide sequence ID" value="NZ_JBHUNA010000033.1"/>
</dbReference>
<dbReference type="NCBIfam" id="TIGR00912">
    <property type="entry name" value="2A0309"/>
    <property type="match status" value="1"/>
</dbReference>
<dbReference type="PANTHER" id="PTHR34975">
    <property type="entry name" value="SPORE GERMINATION PROTEIN A2"/>
    <property type="match status" value="1"/>
</dbReference>